<dbReference type="Pfam" id="PF08984">
    <property type="entry name" value="DUF1858"/>
    <property type="match status" value="1"/>
</dbReference>
<dbReference type="Gene3D" id="1.10.3910.10">
    <property type="entry name" value="SP0561-like"/>
    <property type="match status" value="1"/>
</dbReference>
<feature type="domain" description="DUF1858" evidence="1">
    <location>
        <begin position="5"/>
        <end position="63"/>
    </location>
</feature>
<dbReference type="InterPro" id="IPR038062">
    <property type="entry name" value="ScdA-like_N_sf"/>
</dbReference>
<accession>A0A212JDZ1</accession>
<dbReference type="InterPro" id="IPR015077">
    <property type="entry name" value="DUF1858"/>
</dbReference>
<evidence type="ECO:0000259" key="1">
    <source>
        <dbReference type="Pfam" id="PF08984"/>
    </source>
</evidence>
<proteinExistence type="predicted"/>
<dbReference type="SUPFAM" id="SSF140683">
    <property type="entry name" value="SP0561-like"/>
    <property type="match status" value="1"/>
</dbReference>
<sequence>MKTDINLQTKVANLLESYPELEDILMELSPVFSKLKNPVLRRTIAKVTSLQQAAGVAGISPPLLIQKLRKAAGLSEIAMDADTDNIEDAAAPVWFDESKISFRFDARPVIESGESPMQDILKLSSKLEGEQILQIVTPFKPIPIIDILSSRGFKVWSRGDNHFFVKE</sequence>
<name>A0A212JDZ1_9BACT</name>
<evidence type="ECO:0000313" key="2">
    <source>
        <dbReference type="EMBL" id="SBV97642.1"/>
    </source>
</evidence>
<organism evidence="2">
    <name type="scientific">uncultured Dysgonomonas sp</name>
    <dbReference type="NCBI Taxonomy" id="206096"/>
    <lineage>
        <taxon>Bacteria</taxon>
        <taxon>Pseudomonadati</taxon>
        <taxon>Bacteroidota</taxon>
        <taxon>Bacteroidia</taxon>
        <taxon>Bacteroidales</taxon>
        <taxon>Dysgonomonadaceae</taxon>
        <taxon>Dysgonomonas</taxon>
        <taxon>environmental samples</taxon>
    </lineage>
</organism>
<reference evidence="2" key="1">
    <citation type="submission" date="2016-04" db="EMBL/GenBank/DDBJ databases">
        <authorList>
            <person name="Evans L.H."/>
            <person name="Alamgir A."/>
            <person name="Owens N."/>
            <person name="Weber N.D."/>
            <person name="Virtaneva K."/>
            <person name="Barbian K."/>
            <person name="Babar A."/>
            <person name="Rosenke K."/>
        </authorList>
    </citation>
    <scope>NUCLEOTIDE SEQUENCE</scope>
    <source>
        <strain evidence="2">86-1</strain>
    </source>
</reference>
<dbReference type="AlphaFoldDB" id="A0A212JDZ1"/>
<dbReference type="RefSeq" id="WP_296940337.1">
    <property type="nucleotide sequence ID" value="NZ_LT599032.1"/>
</dbReference>
<gene>
    <name evidence="2" type="ORF">KL86DYS1_11964</name>
</gene>
<protein>
    <recommendedName>
        <fullName evidence="1">DUF1858 domain-containing protein</fullName>
    </recommendedName>
</protein>
<dbReference type="EMBL" id="FLUM01000001">
    <property type="protein sequence ID" value="SBV97642.1"/>
    <property type="molecule type" value="Genomic_DNA"/>
</dbReference>